<dbReference type="SUPFAM" id="SSF48264">
    <property type="entry name" value="Cytochrome P450"/>
    <property type="match status" value="1"/>
</dbReference>
<accession>A0A069PQW3</accession>
<keyword evidence="2 7" id="KW-0349">Heme</keyword>
<dbReference type="InterPro" id="IPR036396">
    <property type="entry name" value="Cyt_P450_sf"/>
</dbReference>
<reference evidence="10 11" key="1">
    <citation type="submission" date="2014-03" db="EMBL/GenBank/DDBJ databases">
        <title>Draft Genome Sequences of Four Burkholderia Strains.</title>
        <authorList>
            <person name="Liu X.Y."/>
            <person name="Li C.X."/>
            <person name="Xu J.H."/>
        </authorList>
    </citation>
    <scope>NUCLEOTIDE SEQUENCE [LARGE SCALE GENOMIC DNA]</scope>
    <source>
        <strain evidence="10 11">DSM 50014</strain>
    </source>
</reference>
<feature type="region of interest" description="Disordered" evidence="9">
    <location>
        <begin position="1"/>
        <end position="29"/>
    </location>
</feature>
<dbReference type="GO" id="GO:0005506">
    <property type="term" value="F:iron ion binding"/>
    <property type="evidence" value="ECO:0007669"/>
    <property type="project" value="InterPro"/>
</dbReference>
<dbReference type="PROSITE" id="PS00086">
    <property type="entry name" value="CYTOCHROME_P450"/>
    <property type="match status" value="1"/>
</dbReference>
<feature type="binding site" description="axial binding residue" evidence="7">
    <location>
        <position position="417"/>
    </location>
    <ligand>
        <name>heme</name>
        <dbReference type="ChEBI" id="CHEBI:30413"/>
    </ligand>
    <ligandPart>
        <name>Fe</name>
        <dbReference type="ChEBI" id="CHEBI:18248"/>
    </ligandPart>
</feature>
<dbReference type="GO" id="GO:0020037">
    <property type="term" value="F:heme binding"/>
    <property type="evidence" value="ECO:0007669"/>
    <property type="project" value="InterPro"/>
</dbReference>
<gene>
    <name evidence="10" type="ORF">BG61_03985</name>
</gene>
<dbReference type="PRINTS" id="PR00385">
    <property type="entry name" value="P450"/>
</dbReference>
<feature type="region of interest" description="Disordered" evidence="9">
    <location>
        <begin position="449"/>
        <end position="471"/>
    </location>
</feature>
<dbReference type="Gene3D" id="1.10.630.10">
    <property type="entry name" value="Cytochrome P450"/>
    <property type="match status" value="1"/>
</dbReference>
<dbReference type="Pfam" id="PF00067">
    <property type="entry name" value="p450"/>
    <property type="match status" value="1"/>
</dbReference>
<sequence>MNAPSGTSHATAPGEERETPLFVSPLPQPPSRRYSSLGFVRASRRNGLHVWPHDAYERDWVEQRFFGRKRVLLNKPGMIHRVLVENHGNYGRTGTSIRLLRPLLGDGLLLSSGETWKHQRRTIAPALAPKMLPMLARHVAECTGEDVQALAARKGAPFHLLPAIQALALKIAARSMFSLETWEYGPAVRAELVRFFHHHGRARLLDMITPVSMPSFHDIGRARFRRRWSALLDRIIDARERVPDAHGPRDLFDLLRAARDPESGAAFDRAELRDQVATMIVAGHETTALAIFWSLYLLANVRDAQAAVAAEVRDADLSPARAGVMFDALPYTRAVVSEALRLFPPVWTISRQCIAADRVDGLSIAPGTLVLVSPWVLHRHRAHWANPDAFDPSRFLPGAPPPPRFTYLPFGSGPRVCVGAQFALAEATLVLARLIQAFDVELADSDPVRPTAAVTTSPDRAVPFRLKPRGP</sequence>
<dbReference type="Proteomes" id="UP000027466">
    <property type="component" value="Unassembled WGS sequence"/>
</dbReference>
<dbReference type="InterPro" id="IPR017972">
    <property type="entry name" value="Cyt_P450_CS"/>
</dbReference>
<keyword evidence="6 8" id="KW-0503">Monooxygenase</keyword>
<keyword evidence="4 8" id="KW-0560">Oxidoreductase</keyword>
<keyword evidence="5 7" id="KW-0408">Iron</keyword>
<evidence type="ECO:0000313" key="10">
    <source>
        <dbReference type="EMBL" id="KDR43010.1"/>
    </source>
</evidence>
<evidence type="ECO:0000256" key="6">
    <source>
        <dbReference type="ARBA" id="ARBA00023033"/>
    </source>
</evidence>
<comment type="caution">
    <text evidence="10">The sequence shown here is derived from an EMBL/GenBank/DDBJ whole genome shotgun (WGS) entry which is preliminary data.</text>
</comment>
<comment type="similarity">
    <text evidence="1 8">Belongs to the cytochrome P450 family.</text>
</comment>
<dbReference type="InterPro" id="IPR002403">
    <property type="entry name" value="Cyt_P450_E_grp-IV"/>
</dbReference>
<evidence type="ECO:0000313" key="11">
    <source>
        <dbReference type="Proteomes" id="UP000027466"/>
    </source>
</evidence>
<feature type="compositionally biased region" description="Polar residues" evidence="9">
    <location>
        <begin position="1"/>
        <end position="10"/>
    </location>
</feature>
<dbReference type="PANTHER" id="PTHR24291:SF50">
    <property type="entry name" value="BIFUNCTIONAL ALBAFLAVENONE MONOOXYGENASE_TERPENE SYNTHASE"/>
    <property type="match status" value="1"/>
</dbReference>
<comment type="cofactor">
    <cofactor evidence="7">
        <name>heme</name>
        <dbReference type="ChEBI" id="CHEBI:30413"/>
    </cofactor>
</comment>
<organism evidence="10 11">
    <name type="scientific">Caballeronia glathei</name>
    <dbReference type="NCBI Taxonomy" id="60547"/>
    <lineage>
        <taxon>Bacteria</taxon>
        <taxon>Pseudomonadati</taxon>
        <taxon>Pseudomonadota</taxon>
        <taxon>Betaproteobacteria</taxon>
        <taxon>Burkholderiales</taxon>
        <taxon>Burkholderiaceae</taxon>
        <taxon>Caballeronia</taxon>
    </lineage>
</organism>
<keyword evidence="11" id="KW-1185">Reference proteome</keyword>
<dbReference type="PRINTS" id="PR00465">
    <property type="entry name" value="EP450IV"/>
</dbReference>
<dbReference type="InterPro" id="IPR050196">
    <property type="entry name" value="Cytochrome_P450_Monoox"/>
</dbReference>
<evidence type="ECO:0000256" key="9">
    <source>
        <dbReference type="SAM" id="MobiDB-lite"/>
    </source>
</evidence>
<dbReference type="RefSeq" id="WP_206540583.1">
    <property type="nucleotide sequence ID" value="NZ_CADFFX010000004.1"/>
</dbReference>
<evidence type="ECO:0000256" key="8">
    <source>
        <dbReference type="RuleBase" id="RU000461"/>
    </source>
</evidence>
<dbReference type="STRING" id="60547.GCA_000751215_02141"/>
<evidence type="ECO:0000256" key="1">
    <source>
        <dbReference type="ARBA" id="ARBA00010617"/>
    </source>
</evidence>
<evidence type="ECO:0000256" key="5">
    <source>
        <dbReference type="ARBA" id="ARBA00023004"/>
    </source>
</evidence>
<evidence type="ECO:0000256" key="2">
    <source>
        <dbReference type="ARBA" id="ARBA00022617"/>
    </source>
</evidence>
<proteinExistence type="inferred from homology"/>
<dbReference type="EMBL" id="JFHC01000011">
    <property type="protein sequence ID" value="KDR43010.1"/>
    <property type="molecule type" value="Genomic_DNA"/>
</dbReference>
<dbReference type="GO" id="GO:0004497">
    <property type="term" value="F:monooxygenase activity"/>
    <property type="evidence" value="ECO:0007669"/>
    <property type="project" value="UniProtKB-KW"/>
</dbReference>
<evidence type="ECO:0000256" key="3">
    <source>
        <dbReference type="ARBA" id="ARBA00022723"/>
    </source>
</evidence>
<dbReference type="GO" id="GO:0016705">
    <property type="term" value="F:oxidoreductase activity, acting on paired donors, with incorporation or reduction of molecular oxygen"/>
    <property type="evidence" value="ECO:0007669"/>
    <property type="project" value="InterPro"/>
</dbReference>
<dbReference type="PANTHER" id="PTHR24291">
    <property type="entry name" value="CYTOCHROME P450 FAMILY 4"/>
    <property type="match status" value="1"/>
</dbReference>
<evidence type="ECO:0000256" key="4">
    <source>
        <dbReference type="ARBA" id="ARBA00023002"/>
    </source>
</evidence>
<protein>
    <submittedName>
        <fullName evidence="10">Cytochrome P450</fullName>
    </submittedName>
</protein>
<dbReference type="AlphaFoldDB" id="A0A069PQW3"/>
<dbReference type="InterPro" id="IPR001128">
    <property type="entry name" value="Cyt_P450"/>
</dbReference>
<evidence type="ECO:0000256" key="7">
    <source>
        <dbReference type="PIRSR" id="PIRSR602403-1"/>
    </source>
</evidence>
<keyword evidence="3 7" id="KW-0479">Metal-binding</keyword>
<name>A0A069PQW3_9BURK</name>